<keyword evidence="1" id="KW-0472">Membrane</keyword>
<feature type="transmembrane region" description="Helical" evidence="1">
    <location>
        <begin position="148"/>
        <end position="168"/>
    </location>
</feature>
<evidence type="ECO:0000313" key="3">
    <source>
        <dbReference type="Proteomes" id="UP000015523"/>
    </source>
</evidence>
<dbReference type="EMBL" id="AUWY01000101">
    <property type="protein sequence ID" value="EQB31374.1"/>
    <property type="molecule type" value="Genomic_DNA"/>
</dbReference>
<dbReference type="eggNOG" id="ENOG50347VZ">
    <property type="taxonomic scope" value="Bacteria"/>
</dbReference>
<evidence type="ECO:0000256" key="1">
    <source>
        <dbReference type="SAM" id="Phobius"/>
    </source>
</evidence>
<proteinExistence type="predicted"/>
<sequence length="169" mass="18075">MRRAWRERTDKARWRASGWAVIAATLIWPAWLVDGARGLFFAATLIPLSALVLIASGYTLRPARTARKARDGLAPEPAERTPGLWRTILRWSLAGPVGMIAAMAVGISYAVWAPGEAQTRLLIGGLIVPVAWGGAMAWTLADSRILRATAVLIGTALVGFGAAMLRGFA</sequence>
<keyword evidence="1" id="KW-0812">Transmembrane</keyword>
<organism evidence="2 3">
    <name type="scientific">Sphingobium ummariense RL-3</name>
    <dbReference type="NCBI Taxonomy" id="1346791"/>
    <lineage>
        <taxon>Bacteria</taxon>
        <taxon>Pseudomonadati</taxon>
        <taxon>Pseudomonadota</taxon>
        <taxon>Alphaproteobacteria</taxon>
        <taxon>Sphingomonadales</taxon>
        <taxon>Sphingomonadaceae</taxon>
        <taxon>Sphingobium</taxon>
    </lineage>
</organism>
<feature type="transmembrane region" description="Helical" evidence="1">
    <location>
        <begin position="39"/>
        <end position="60"/>
    </location>
</feature>
<gene>
    <name evidence="2" type="ORF">M529_14595</name>
</gene>
<accession>T0K489</accession>
<comment type="caution">
    <text evidence="2">The sequence shown here is derived from an EMBL/GenBank/DDBJ whole genome shotgun (WGS) entry which is preliminary data.</text>
</comment>
<evidence type="ECO:0000313" key="2">
    <source>
        <dbReference type="EMBL" id="EQB31374.1"/>
    </source>
</evidence>
<feature type="transmembrane region" description="Helical" evidence="1">
    <location>
        <begin position="12"/>
        <end position="33"/>
    </location>
</feature>
<feature type="transmembrane region" description="Helical" evidence="1">
    <location>
        <begin position="88"/>
        <end position="109"/>
    </location>
</feature>
<keyword evidence="3" id="KW-1185">Reference proteome</keyword>
<dbReference type="RefSeq" id="WP_021318676.1">
    <property type="nucleotide sequence ID" value="NZ_AUWY01000101.1"/>
</dbReference>
<feature type="transmembrane region" description="Helical" evidence="1">
    <location>
        <begin position="121"/>
        <end position="141"/>
    </location>
</feature>
<dbReference type="STRING" id="1346791.M529_14595"/>
<name>T0K489_9SPHN</name>
<dbReference type="Proteomes" id="UP000015523">
    <property type="component" value="Unassembled WGS sequence"/>
</dbReference>
<dbReference type="PATRIC" id="fig|1346791.3.peg.2808"/>
<protein>
    <submittedName>
        <fullName evidence="2">Uncharacterized protein</fullName>
    </submittedName>
</protein>
<reference evidence="2 3" key="1">
    <citation type="journal article" date="2013" name="Genome Announc.">
        <title>Draft Genome Sequence of Sphingobium ummariense Strain RL-3, a Hexachlorocyclohexane-Degrading Bacterium.</title>
        <authorList>
            <person name="Kohli P."/>
            <person name="Dua A."/>
            <person name="Sangwan N."/>
            <person name="Oldach P."/>
            <person name="Khurana J.P."/>
            <person name="Lal R."/>
        </authorList>
    </citation>
    <scope>NUCLEOTIDE SEQUENCE [LARGE SCALE GENOMIC DNA]</scope>
    <source>
        <strain evidence="2 3">RL-3</strain>
    </source>
</reference>
<dbReference type="AlphaFoldDB" id="T0K489"/>
<keyword evidence="1" id="KW-1133">Transmembrane helix</keyword>